<dbReference type="PROSITE" id="PS50088">
    <property type="entry name" value="ANK_REPEAT"/>
    <property type="match status" value="4"/>
</dbReference>
<evidence type="ECO:0000256" key="3">
    <source>
        <dbReference type="PROSITE-ProRule" id="PRU00023"/>
    </source>
</evidence>
<dbReference type="PANTHER" id="PTHR24198:SF165">
    <property type="entry name" value="ANKYRIN REPEAT-CONTAINING PROTEIN-RELATED"/>
    <property type="match status" value="1"/>
</dbReference>
<keyword evidence="1" id="KW-0677">Repeat</keyword>
<name>L7UN93_MYXSD</name>
<dbReference type="KEGG" id="msd:MYSTI_08104"/>
<protein>
    <submittedName>
        <fullName evidence="4">Ankyrin repeat-containing protein</fullName>
    </submittedName>
</protein>
<proteinExistence type="predicted"/>
<dbReference type="AlphaFoldDB" id="L7UN93"/>
<evidence type="ECO:0000313" key="5">
    <source>
        <dbReference type="Proteomes" id="UP000011131"/>
    </source>
</evidence>
<reference evidence="4 5" key="1">
    <citation type="journal article" date="2013" name="Genome Announc.">
        <title>Complete genome sequence of Myxococcus stipitatus strain DSM 14675, a fruiting myxobacterium.</title>
        <authorList>
            <person name="Huntley S."/>
            <person name="Kneip S."/>
            <person name="Treuner-Lange A."/>
            <person name="Sogaard-Andersen L."/>
        </authorList>
    </citation>
    <scope>NUCLEOTIDE SEQUENCE [LARGE SCALE GENOMIC DNA]</scope>
    <source>
        <strain evidence="5">DSM 14675 / JCM 12634 / Mx s8</strain>
    </source>
</reference>
<dbReference type="InterPro" id="IPR002110">
    <property type="entry name" value="Ankyrin_rpt"/>
</dbReference>
<dbReference type="PANTHER" id="PTHR24198">
    <property type="entry name" value="ANKYRIN REPEAT AND PROTEIN KINASE DOMAIN-CONTAINING PROTEIN"/>
    <property type="match status" value="1"/>
</dbReference>
<keyword evidence="2 3" id="KW-0040">ANK repeat</keyword>
<dbReference type="InterPro" id="IPR036770">
    <property type="entry name" value="Ankyrin_rpt-contain_sf"/>
</dbReference>
<organism evidence="4 5">
    <name type="scientific">Myxococcus stipitatus (strain DSM 14675 / JCM 12634 / Mx s8)</name>
    <dbReference type="NCBI Taxonomy" id="1278073"/>
    <lineage>
        <taxon>Bacteria</taxon>
        <taxon>Pseudomonadati</taxon>
        <taxon>Myxococcota</taxon>
        <taxon>Myxococcia</taxon>
        <taxon>Myxococcales</taxon>
        <taxon>Cystobacterineae</taxon>
        <taxon>Myxococcaceae</taxon>
        <taxon>Myxococcus</taxon>
    </lineage>
</organism>
<gene>
    <name evidence="4" type="ordered locus">MYSTI_08104</name>
</gene>
<dbReference type="HOGENOM" id="CLU_699848_0_0_7"/>
<dbReference type="EMBL" id="CP004025">
    <property type="protein sequence ID" value="AGC49370.1"/>
    <property type="molecule type" value="Genomic_DNA"/>
</dbReference>
<accession>L7UN93</accession>
<feature type="repeat" description="ANK" evidence="3">
    <location>
        <begin position="32"/>
        <end position="67"/>
    </location>
</feature>
<dbReference type="SMART" id="SM00248">
    <property type="entry name" value="ANK"/>
    <property type="match status" value="8"/>
</dbReference>
<dbReference type="PATRIC" id="fig|1278073.3.peg.8251"/>
<sequence>MSTALLEAVAQNDVASVRKEVVSADWNVRDEFGRTALSLAASRAGEHSTEVLQVLLDAGADVNQAQGSDSDEEQGWTALHQACIKGSFPKALDAVTLLLARGAKADGSSTAAVVSPLELALTTHHLGIAEALLKAGARPDAVSKRGMAPLHQVVALFRERTGSGKYKAGEVAKMAVDAVKLLLAHGAKPGTLDSKGETALAHALLAKMPEDFILALVNAGAPLDGWVDLGTPPEKVLVTPASMAVGLGQPVSVIVAMLKTGLDTTKPVAPDAQNLMHYAAMKRFDALQMILEHRPQQDVNVRDESGATPLFLASWVGISSAVKALLEKGANPNLPDAGGNMPLHTAAKNDHDSIVKLLLAAGADKSARNENGQTAEDRARAEGNTTVANLLSGA</sequence>
<evidence type="ECO:0000256" key="2">
    <source>
        <dbReference type="ARBA" id="ARBA00023043"/>
    </source>
</evidence>
<feature type="repeat" description="ANK" evidence="3">
    <location>
        <begin position="74"/>
        <end position="110"/>
    </location>
</feature>
<dbReference type="PROSITE" id="PS50297">
    <property type="entry name" value="ANK_REP_REGION"/>
    <property type="match status" value="4"/>
</dbReference>
<dbReference type="eggNOG" id="COG0666">
    <property type="taxonomic scope" value="Bacteria"/>
</dbReference>
<dbReference type="Pfam" id="PF12796">
    <property type="entry name" value="Ank_2"/>
    <property type="match status" value="1"/>
</dbReference>
<dbReference type="Gene3D" id="1.25.40.20">
    <property type="entry name" value="Ankyrin repeat-containing domain"/>
    <property type="match status" value="2"/>
</dbReference>
<feature type="repeat" description="ANK" evidence="3">
    <location>
        <begin position="338"/>
        <end position="370"/>
    </location>
</feature>
<keyword evidence="5" id="KW-1185">Reference proteome</keyword>
<dbReference type="Proteomes" id="UP000011131">
    <property type="component" value="Chromosome"/>
</dbReference>
<dbReference type="OrthoDB" id="5498086at2"/>
<feature type="repeat" description="ANK" evidence="3">
    <location>
        <begin position="305"/>
        <end position="337"/>
    </location>
</feature>
<dbReference type="Pfam" id="PF13857">
    <property type="entry name" value="Ank_5"/>
    <property type="match status" value="1"/>
</dbReference>
<evidence type="ECO:0000313" key="4">
    <source>
        <dbReference type="EMBL" id="AGC49370.1"/>
    </source>
</evidence>
<dbReference type="STRING" id="1278073.MYSTI_08104"/>
<evidence type="ECO:0000256" key="1">
    <source>
        <dbReference type="ARBA" id="ARBA00022737"/>
    </source>
</evidence>
<dbReference type="RefSeq" id="WP_015353623.1">
    <property type="nucleotide sequence ID" value="NC_020126.1"/>
</dbReference>
<dbReference type="SUPFAM" id="SSF48403">
    <property type="entry name" value="Ankyrin repeat"/>
    <property type="match status" value="1"/>
</dbReference>